<keyword evidence="1" id="KW-0812">Transmembrane</keyword>
<reference evidence="2 3" key="1">
    <citation type="submission" date="2020-08" db="EMBL/GenBank/DDBJ databases">
        <authorList>
            <person name="Koutsovoulos G."/>
            <person name="Danchin GJ E."/>
        </authorList>
    </citation>
    <scope>NUCLEOTIDE SEQUENCE [LARGE SCALE GENOMIC DNA]</scope>
</reference>
<evidence type="ECO:0000313" key="3">
    <source>
        <dbReference type="Proteomes" id="UP000580250"/>
    </source>
</evidence>
<name>A0A6V7XRC2_MELEN</name>
<sequence length="95" mass="11101">MATVNVAKNMLEPVKSLPKYFGNFKKNLFYYVSDKHGDRWANRNMAWFIIATWTTVYFVVSTKLEKKALRLKEEKKRMKPDLVRDALARAGISTN</sequence>
<dbReference type="Proteomes" id="UP000580250">
    <property type="component" value="Unassembled WGS sequence"/>
</dbReference>
<dbReference type="AlphaFoldDB" id="A0A6V7XRC2"/>
<accession>A0A6V7XRC2</accession>
<keyword evidence="1" id="KW-1133">Transmembrane helix</keyword>
<comment type="caution">
    <text evidence="2">The sequence shown here is derived from an EMBL/GenBank/DDBJ whole genome shotgun (WGS) entry which is preliminary data.</text>
</comment>
<protein>
    <submittedName>
        <fullName evidence="2">Uncharacterized protein</fullName>
    </submittedName>
</protein>
<evidence type="ECO:0000313" key="2">
    <source>
        <dbReference type="EMBL" id="CAD2201866.1"/>
    </source>
</evidence>
<dbReference type="OrthoDB" id="5889880at2759"/>
<organism evidence="2 3">
    <name type="scientific">Meloidogyne enterolobii</name>
    <name type="common">Root-knot nematode worm</name>
    <name type="synonym">Meloidogyne mayaguensis</name>
    <dbReference type="NCBI Taxonomy" id="390850"/>
    <lineage>
        <taxon>Eukaryota</taxon>
        <taxon>Metazoa</taxon>
        <taxon>Ecdysozoa</taxon>
        <taxon>Nematoda</taxon>
        <taxon>Chromadorea</taxon>
        <taxon>Rhabditida</taxon>
        <taxon>Tylenchina</taxon>
        <taxon>Tylenchomorpha</taxon>
        <taxon>Tylenchoidea</taxon>
        <taxon>Meloidogynidae</taxon>
        <taxon>Meloidogyninae</taxon>
        <taxon>Meloidogyne</taxon>
    </lineage>
</organism>
<keyword evidence="1" id="KW-0472">Membrane</keyword>
<dbReference type="EMBL" id="CAJEWN010002090">
    <property type="protein sequence ID" value="CAD2201866.1"/>
    <property type="molecule type" value="Genomic_DNA"/>
</dbReference>
<gene>
    <name evidence="2" type="ORF">MENT_LOCUS55452</name>
</gene>
<evidence type="ECO:0000256" key="1">
    <source>
        <dbReference type="SAM" id="Phobius"/>
    </source>
</evidence>
<feature type="transmembrane region" description="Helical" evidence="1">
    <location>
        <begin position="45"/>
        <end position="62"/>
    </location>
</feature>
<proteinExistence type="predicted"/>